<dbReference type="Proteomes" id="UP001456524">
    <property type="component" value="Unassembled WGS sequence"/>
</dbReference>
<accession>A0ABR1Y954</accession>
<sequence>MTSRIVAKVLTHLEALRPLPLPLRLRALHPHRHRPFAPPIRFRVHQDWPLPCLTEGRDSCRRPGRRRAQAHPGHGDGFAACCLGCLADGVMPWCCRFVLARRLVQSPAKRRPLQLPVSTRHVASSKKNHHQILLESPAPNAKAIRSDLRLADSTASLPGHIHGLHRQDELKQIYPSSASDMAPCYSIHRCRILVASFFSPTSTLSVALPLKTSKQVIMSVIALQGAMHMTKICAKLGPLHPALRLLTIAFQLLGTPCLIHPRPCSC</sequence>
<reference evidence="1 2" key="1">
    <citation type="journal article" date="2022" name="G3 (Bethesda)">
        <title>Enemy or ally: a genomic approach to elucidate the lifestyle of Phyllosticta citrichinaensis.</title>
        <authorList>
            <person name="Buijs V.A."/>
            <person name="Groenewald J.Z."/>
            <person name="Haridas S."/>
            <person name="LaButti K.M."/>
            <person name="Lipzen A."/>
            <person name="Martin F.M."/>
            <person name="Barry K."/>
            <person name="Grigoriev I.V."/>
            <person name="Crous P.W."/>
            <person name="Seidl M.F."/>
        </authorList>
    </citation>
    <scope>NUCLEOTIDE SEQUENCE [LARGE SCALE GENOMIC DNA]</scope>
    <source>
        <strain evidence="1 2">CBS 129764</strain>
    </source>
</reference>
<name>A0ABR1Y954_9PEZI</name>
<organism evidence="1 2">
    <name type="scientific">Phyllosticta citrichinensis</name>
    <dbReference type="NCBI Taxonomy" id="1130410"/>
    <lineage>
        <taxon>Eukaryota</taxon>
        <taxon>Fungi</taxon>
        <taxon>Dikarya</taxon>
        <taxon>Ascomycota</taxon>
        <taxon>Pezizomycotina</taxon>
        <taxon>Dothideomycetes</taxon>
        <taxon>Dothideomycetes incertae sedis</taxon>
        <taxon>Botryosphaeriales</taxon>
        <taxon>Phyllostictaceae</taxon>
        <taxon>Phyllosticta</taxon>
    </lineage>
</organism>
<dbReference type="EMBL" id="JBBWUH010000001">
    <property type="protein sequence ID" value="KAK8178131.1"/>
    <property type="molecule type" value="Genomic_DNA"/>
</dbReference>
<keyword evidence="2" id="KW-1185">Reference proteome</keyword>
<evidence type="ECO:0000313" key="2">
    <source>
        <dbReference type="Proteomes" id="UP001456524"/>
    </source>
</evidence>
<gene>
    <name evidence="1" type="ORF">IWX90DRAFT_43743</name>
</gene>
<protein>
    <submittedName>
        <fullName evidence="1">Uncharacterized protein</fullName>
    </submittedName>
</protein>
<proteinExistence type="predicted"/>
<evidence type="ECO:0000313" key="1">
    <source>
        <dbReference type="EMBL" id="KAK8178131.1"/>
    </source>
</evidence>
<comment type="caution">
    <text evidence="1">The sequence shown here is derived from an EMBL/GenBank/DDBJ whole genome shotgun (WGS) entry which is preliminary data.</text>
</comment>